<dbReference type="Proteomes" id="UP000050761">
    <property type="component" value="Unassembled WGS sequence"/>
</dbReference>
<proteinExistence type="predicted"/>
<organism evidence="2 3">
    <name type="scientific">Heligmosomoides polygyrus</name>
    <name type="common">Parasitic roundworm</name>
    <dbReference type="NCBI Taxonomy" id="6339"/>
    <lineage>
        <taxon>Eukaryota</taxon>
        <taxon>Metazoa</taxon>
        <taxon>Ecdysozoa</taxon>
        <taxon>Nematoda</taxon>
        <taxon>Chromadorea</taxon>
        <taxon>Rhabditida</taxon>
        <taxon>Rhabditina</taxon>
        <taxon>Rhabditomorpha</taxon>
        <taxon>Strongyloidea</taxon>
        <taxon>Heligmosomidae</taxon>
        <taxon>Heligmosomoides</taxon>
    </lineage>
</organism>
<evidence type="ECO:0000313" key="1">
    <source>
        <dbReference type="EMBL" id="VDO75102.1"/>
    </source>
</evidence>
<name>A0A183FLJ1_HELPZ</name>
<dbReference type="EMBL" id="UZAH01026067">
    <property type="protein sequence ID" value="VDO75102.1"/>
    <property type="molecule type" value="Genomic_DNA"/>
</dbReference>
<evidence type="ECO:0000313" key="3">
    <source>
        <dbReference type="WBParaSite" id="HPBE_0000813401-mRNA-1"/>
    </source>
</evidence>
<dbReference type="OrthoDB" id="410104at2759"/>
<dbReference type="AlphaFoldDB" id="A0A183FLJ1"/>
<accession>A0A183FLJ1</accession>
<dbReference type="WBParaSite" id="HPBE_0000813401-mRNA-1">
    <property type="protein sequence ID" value="HPBE_0000813401-mRNA-1"/>
    <property type="gene ID" value="HPBE_0000813401"/>
</dbReference>
<keyword evidence="2" id="KW-1185">Reference proteome</keyword>
<reference evidence="1 2" key="1">
    <citation type="submission" date="2018-11" db="EMBL/GenBank/DDBJ databases">
        <authorList>
            <consortium name="Pathogen Informatics"/>
        </authorList>
    </citation>
    <scope>NUCLEOTIDE SEQUENCE [LARGE SCALE GENOMIC DNA]</scope>
</reference>
<gene>
    <name evidence="1" type="ORF">HPBE_LOCUS8141</name>
</gene>
<sequence>MVSIDHYEAHRNVGKYKLPLRLTFIDPKKAFYSVETHAVVGALLTQAVLTQCTRILRILRELYSRFATKILPFYNDVVDNMITNQ</sequence>
<accession>A0A3P8BSM7</accession>
<evidence type="ECO:0000313" key="2">
    <source>
        <dbReference type="Proteomes" id="UP000050761"/>
    </source>
</evidence>
<reference evidence="3" key="2">
    <citation type="submission" date="2019-09" db="UniProtKB">
        <authorList>
            <consortium name="WormBaseParasite"/>
        </authorList>
    </citation>
    <scope>IDENTIFICATION</scope>
</reference>
<protein>
    <submittedName>
        <fullName evidence="3">Reverse transcriptase domain-containing protein</fullName>
    </submittedName>
</protein>